<reference evidence="2" key="1">
    <citation type="submission" date="2016-05" db="EMBL/GenBank/DDBJ databases">
        <title>Microbial consortia oxidize butane by reversing methanogenesis.</title>
        <authorList>
            <person name="Laso-Perez R."/>
            <person name="Richter M."/>
            <person name="Wegener G."/>
            <person name="Musat F."/>
        </authorList>
    </citation>
    <scope>NUCLEOTIDE SEQUENCE [LARGE SCALE GENOMIC DNA]</scope>
    <source>
        <strain evidence="2">BOX2</strain>
    </source>
</reference>
<dbReference type="STRING" id="1838285.SCAL_000301"/>
<accession>A0A1F2PC58</accession>
<proteinExistence type="predicted"/>
<dbReference type="EMBL" id="LYOS01000001">
    <property type="protein sequence ID" value="OFV68625.1"/>
    <property type="molecule type" value="Genomic_DNA"/>
</dbReference>
<feature type="transmembrane region" description="Helical" evidence="1">
    <location>
        <begin position="35"/>
        <end position="54"/>
    </location>
</feature>
<evidence type="ECO:0000313" key="2">
    <source>
        <dbReference type="EMBL" id="OFV68625.1"/>
    </source>
</evidence>
<keyword evidence="1" id="KW-0812">Transmembrane</keyword>
<dbReference type="Proteomes" id="UP000186940">
    <property type="component" value="Unassembled WGS sequence"/>
</dbReference>
<feature type="transmembrane region" description="Helical" evidence="1">
    <location>
        <begin position="7"/>
        <end position="29"/>
    </location>
</feature>
<name>A0A1F2PC58_9EURY</name>
<evidence type="ECO:0000256" key="1">
    <source>
        <dbReference type="SAM" id="Phobius"/>
    </source>
</evidence>
<gene>
    <name evidence="2" type="ORF">SCAL_000301</name>
</gene>
<keyword evidence="3" id="KW-1185">Reference proteome</keyword>
<evidence type="ECO:0000313" key="3">
    <source>
        <dbReference type="Proteomes" id="UP000186940"/>
    </source>
</evidence>
<protein>
    <submittedName>
        <fullName evidence="2">Membrane protein</fullName>
    </submittedName>
</protein>
<keyword evidence="1" id="KW-1133">Transmembrane helix</keyword>
<sequence>MSGVISILTFGIFLVTFIISIITGIYYAGREEIPNWSFAVAFVCIISIIFYGILEFS</sequence>
<dbReference type="AlphaFoldDB" id="A0A1F2PC58"/>
<organism evidence="2 3">
    <name type="scientific">Candidatus Syntropharchaeum caldarium</name>
    <dbReference type="NCBI Taxonomy" id="1838285"/>
    <lineage>
        <taxon>Archaea</taxon>
        <taxon>Methanobacteriati</taxon>
        <taxon>Methanobacteriota</taxon>
        <taxon>Stenosarchaea group</taxon>
        <taxon>Methanomicrobia</taxon>
        <taxon>Methanosarcinales</taxon>
        <taxon>ANME-2 cluster</taxon>
        <taxon>Candidatus Syntropharchaeum</taxon>
    </lineage>
</organism>
<comment type="caution">
    <text evidence="2">The sequence shown here is derived from an EMBL/GenBank/DDBJ whole genome shotgun (WGS) entry which is preliminary data.</text>
</comment>
<keyword evidence="1" id="KW-0472">Membrane</keyword>